<comment type="similarity">
    <text evidence="2">Belongs to the major facilitator superfamily. Metabolite:H+ Symporter (MHS) family (TC 2.A.1.6) family.</text>
</comment>
<evidence type="ECO:0000256" key="7">
    <source>
        <dbReference type="ARBA" id="ARBA00022989"/>
    </source>
</evidence>
<evidence type="ECO:0000259" key="10">
    <source>
        <dbReference type="PROSITE" id="PS50850"/>
    </source>
</evidence>
<dbReference type="InterPro" id="IPR005829">
    <property type="entry name" value="Sugar_transporter_CS"/>
</dbReference>
<evidence type="ECO:0000256" key="5">
    <source>
        <dbReference type="ARBA" id="ARBA00022692"/>
    </source>
</evidence>
<feature type="transmembrane region" description="Helical" evidence="9">
    <location>
        <begin position="165"/>
        <end position="191"/>
    </location>
</feature>
<evidence type="ECO:0000256" key="6">
    <source>
        <dbReference type="ARBA" id="ARBA00022847"/>
    </source>
</evidence>
<protein>
    <submittedName>
        <fullName evidence="11">MFS transporter</fullName>
    </submittedName>
</protein>
<keyword evidence="8 9" id="KW-0472">Membrane</keyword>
<dbReference type="InterPro" id="IPR036259">
    <property type="entry name" value="MFS_trans_sf"/>
</dbReference>
<dbReference type="RefSeq" id="WP_236881809.1">
    <property type="nucleotide sequence ID" value="NZ_CP137757.1"/>
</dbReference>
<dbReference type="PANTHER" id="PTHR43528">
    <property type="entry name" value="ALPHA-KETOGLUTARATE PERMEASE"/>
    <property type="match status" value="1"/>
</dbReference>
<keyword evidence="5 9" id="KW-0812">Transmembrane</keyword>
<name>A0AAU0PW85_9CORY</name>
<evidence type="ECO:0000313" key="11">
    <source>
        <dbReference type="EMBL" id="WPF24196.1"/>
    </source>
</evidence>
<keyword evidence="3" id="KW-0813">Transport</keyword>
<dbReference type="SUPFAM" id="SSF103473">
    <property type="entry name" value="MFS general substrate transporter"/>
    <property type="match status" value="1"/>
</dbReference>
<dbReference type="Pfam" id="PF07690">
    <property type="entry name" value="MFS_1"/>
    <property type="match status" value="1"/>
</dbReference>
<dbReference type="AlphaFoldDB" id="A0AAU0PW85"/>
<evidence type="ECO:0000256" key="1">
    <source>
        <dbReference type="ARBA" id="ARBA00004651"/>
    </source>
</evidence>
<dbReference type="PANTHER" id="PTHR43528:SF1">
    <property type="entry name" value="ALPHA-KETOGLUTARATE PERMEASE"/>
    <property type="match status" value="1"/>
</dbReference>
<keyword evidence="12" id="KW-1185">Reference proteome</keyword>
<dbReference type="InterPro" id="IPR011701">
    <property type="entry name" value="MFS"/>
</dbReference>
<evidence type="ECO:0000313" key="12">
    <source>
        <dbReference type="Proteomes" id="UP001174314"/>
    </source>
</evidence>
<feature type="transmembrane region" description="Helical" evidence="9">
    <location>
        <begin position="75"/>
        <end position="95"/>
    </location>
</feature>
<evidence type="ECO:0000256" key="8">
    <source>
        <dbReference type="ARBA" id="ARBA00023136"/>
    </source>
</evidence>
<dbReference type="InterPro" id="IPR051084">
    <property type="entry name" value="H+-coupled_symporters"/>
</dbReference>
<dbReference type="Proteomes" id="UP001174314">
    <property type="component" value="Chromosome"/>
</dbReference>
<reference evidence="11 12" key="1">
    <citation type="submission" date="2023-10" db="EMBL/GenBank/DDBJ databases">
        <title>complete genome sequence of Corynebacterium pseudokroppenstedtii P15-C1.</title>
        <authorList>
            <person name="Bruggemann H."/>
            <person name="Poehlein A."/>
        </authorList>
    </citation>
    <scope>NUCLEOTIDE SEQUENCE [LARGE SCALE GENOMIC DNA]</scope>
    <source>
        <strain evidence="11 12">P15_C1</strain>
    </source>
</reference>
<dbReference type="GO" id="GO:0005886">
    <property type="term" value="C:plasma membrane"/>
    <property type="evidence" value="ECO:0007669"/>
    <property type="project" value="UniProtKB-SubCell"/>
</dbReference>
<accession>A0AAU0PW85</accession>
<evidence type="ECO:0000256" key="2">
    <source>
        <dbReference type="ARBA" id="ARBA00008240"/>
    </source>
</evidence>
<feature type="transmembrane region" description="Helical" evidence="9">
    <location>
        <begin position="129"/>
        <end position="153"/>
    </location>
</feature>
<dbReference type="PROSITE" id="PS50850">
    <property type="entry name" value="MFS"/>
    <property type="match status" value="1"/>
</dbReference>
<comment type="subcellular location">
    <subcellularLocation>
        <location evidence="1">Cell membrane</location>
        <topology evidence="1">Multi-pass membrane protein</topology>
    </subcellularLocation>
</comment>
<sequence>MDETNEFQCAQESEEVAVGTDEAQKSPLAMVWKEPKALGIALAASLLNAIGFYVILSYLPTYLSEELGQNHTDSFIATSITLFAYIFSVLFTGWLSDRVGRKRIMLTASIAFVLTIVPAFMLLDGAGLFLVIVIQLCMGMALALNDGVLPSFLSEQFSTKVRLSGFALTFNAANAVFGGSAAMVATLLIGWTGSDLAPGFYLMAAAVVTFFAVLAARETSKHELKRG</sequence>
<dbReference type="GO" id="GO:0015293">
    <property type="term" value="F:symporter activity"/>
    <property type="evidence" value="ECO:0007669"/>
    <property type="project" value="UniProtKB-KW"/>
</dbReference>
<organism evidence="11 12">
    <name type="scientific">Corynebacterium pseudokroppenstedtii</name>
    <dbReference type="NCBI Taxonomy" id="2804917"/>
    <lineage>
        <taxon>Bacteria</taxon>
        <taxon>Bacillati</taxon>
        <taxon>Actinomycetota</taxon>
        <taxon>Actinomycetes</taxon>
        <taxon>Mycobacteriales</taxon>
        <taxon>Corynebacteriaceae</taxon>
        <taxon>Corynebacterium</taxon>
    </lineage>
</organism>
<keyword evidence="6" id="KW-0769">Symport</keyword>
<dbReference type="PROSITE" id="PS00216">
    <property type="entry name" value="SUGAR_TRANSPORT_1"/>
    <property type="match status" value="1"/>
</dbReference>
<proteinExistence type="inferred from homology"/>
<feature type="transmembrane region" description="Helical" evidence="9">
    <location>
        <begin position="104"/>
        <end position="123"/>
    </location>
</feature>
<feature type="domain" description="Major facilitator superfamily (MFS) profile" evidence="10">
    <location>
        <begin position="37"/>
        <end position="227"/>
    </location>
</feature>
<feature type="transmembrane region" description="Helical" evidence="9">
    <location>
        <begin position="37"/>
        <end position="55"/>
    </location>
</feature>
<evidence type="ECO:0000256" key="9">
    <source>
        <dbReference type="SAM" id="Phobius"/>
    </source>
</evidence>
<keyword evidence="7 9" id="KW-1133">Transmembrane helix</keyword>
<dbReference type="KEGG" id="cpsk:Q0N40_06420"/>
<dbReference type="EMBL" id="CP137757">
    <property type="protein sequence ID" value="WPF24196.1"/>
    <property type="molecule type" value="Genomic_DNA"/>
</dbReference>
<keyword evidence="4" id="KW-1003">Cell membrane</keyword>
<evidence type="ECO:0000256" key="4">
    <source>
        <dbReference type="ARBA" id="ARBA00022475"/>
    </source>
</evidence>
<evidence type="ECO:0000256" key="3">
    <source>
        <dbReference type="ARBA" id="ARBA00022448"/>
    </source>
</evidence>
<gene>
    <name evidence="11" type="ORF">Q0N40_06420</name>
</gene>
<feature type="transmembrane region" description="Helical" evidence="9">
    <location>
        <begin position="197"/>
        <end position="216"/>
    </location>
</feature>
<dbReference type="InterPro" id="IPR020846">
    <property type="entry name" value="MFS_dom"/>
</dbReference>
<dbReference type="Gene3D" id="1.20.1250.20">
    <property type="entry name" value="MFS general substrate transporter like domains"/>
    <property type="match status" value="1"/>
</dbReference>